<dbReference type="GO" id="GO:0031995">
    <property type="term" value="F:insulin-like growth factor II binding"/>
    <property type="evidence" value="ECO:0007669"/>
    <property type="project" value="TreeGrafter"/>
</dbReference>
<dbReference type="EMBL" id="JAPTMU010000012">
    <property type="protein sequence ID" value="KAJ4933850.1"/>
    <property type="molecule type" value="Genomic_DNA"/>
</dbReference>
<proteinExistence type="predicted"/>
<dbReference type="SUPFAM" id="SSF57610">
    <property type="entry name" value="Thyroglobulin type-1 domain"/>
    <property type="match status" value="1"/>
</dbReference>
<gene>
    <name evidence="3" type="ORF">JOQ06_006659</name>
</gene>
<evidence type="ECO:0000259" key="2">
    <source>
        <dbReference type="Pfam" id="PF00086"/>
    </source>
</evidence>
<organism evidence="3 4">
    <name type="scientific">Pogonophryne albipinna</name>
    <dbReference type="NCBI Taxonomy" id="1090488"/>
    <lineage>
        <taxon>Eukaryota</taxon>
        <taxon>Metazoa</taxon>
        <taxon>Chordata</taxon>
        <taxon>Craniata</taxon>
        <taxon>Vertebrata</taxon>
        <taxon>Euteleostomi</taxon>
        <taxon>Actinopterygii</taxon>
        <taxon>Neopterygii</taxon>
        <taxon>Teleostei</taxon>
        <taxon>Neoteleostei</taxon>
        <taxon>Acanthomorphata</taxon>
        <taxon>Eupercaria</taxon>
        <taxon>Perciformes</taxon>
        <taxon>Notothenioidei</taxon>
        <taxon>Pogonophryne</taxon>
    </lineage>
</organism>
<evidence type="ECO:0000313" key="3">
    <source>
        <dbReference type="EMBL" id="KAJ4933850.1"/>
    </source>
</evidence>
<evidence type="ECO:0000313" key="4">
    <source>
        <dbReference type="Proteomes" id="UP001219934"/>
    </source>
</evidence>
<name>A0AAD6FG32_9TELE</name>
<dbReference type="GO" id="GO:0031994">
    <property type="term" value="F:insulin-like growth factor I binding"/>
    <property type="evidence" value="ECO:0007669"/>
    <property type="project" value="TreeGrafter"/>
</dbReference>
<dbReference type="PRINTS" id="PR01976">
    <property type="entry name" value="IGFBPFAMILY"/>
</dbReference>
<dbReference type="PANTHER" id="PTHR11551:SF27">
    <property type="entry name" value="INSULIN-LIKE GROWTH FACTOR BINDING PROTEIN 6A PRECURSOR-RELATED"/>
    <property type="match status" value="1"/>
</dbReference>
<dbReference type="Proteomes" id="UP001219934">
    <property type="component" value="Unassembled WGS sequence"/>
</dbReference>
<dbReference type="GO" id="GO:0001968">
    <property type="term" value="F:fibronectin binding"/>
    <property type="evidence" value="ECO:0007669"/>
    <property type="project" value="TreeGrafter"/>
</dbReference>
<evidence type="ECO:0000256" key="1">
    <source>
        <dbReference type="ARBA" id="ARBA00023157"/>
    </source>
</evidence>
<dbReference type="PANTHER" id="PTHR11551">
    <property type="entry name" value="INSULIN-LIKE GROWTH FACTOR BINDING PROTEIN"/>
    <property type="match status" value="1"/>
</dbReference>
<keyword evidence="1" id="KW-1015">Disulfide bond</keyword>
<keyword evidence="4" id="KW-1185">Reference proteome</keyword>
<feature type="domain" description="Thyroglobulin type-1" evidence="2">
    <location>
        <begin position="81"/>
        <end position="118"/>
    </location>
</feature>
<protein>
    <recommendedName>
        <fullName evidence="2">Thyroglobulin type-1 domain-containing protein</fullName>
    </recommendedName>
</protein>
<dbReference type="AlphaFoldDB" id="A0AAD6FG32"/>
<reference evidence="3" key="1">
    <citation type="submission" date="2022-11" db="EMBL/GenBank/DDBJ databases">
        <title>Chromosome-level genome of Pogonophryne albipinna.</title>
        <authorList>
            <person name="Jo E."/>
        </authorList>
    </citation>
    <scope>NUCLEOTIDE SEQUENCE</scope>
    <source>
        <strain evidence="3">SGF0006</strain>
        <tissue evidence="3">Muscle</tissue>
    </source>
</reference>
<dbReference type="InterPro" id="IPR000716">
    <property type="entry name" value="Thyroglobulin_1"/>
</dbReference>
<dbReference type="Pfam" id="PF00086">
    <property type="entry name" value="Thyroglobulin_1"/>
    <property type="match status" value="1"/>
</dbReference>
<dbReference type="Gene3D" id="4.10.800.10">
    <property type="entry name" value="Thyroglobulin type-1"/>
    <property type="match status" value="1"/>
</dbReference>
<dbReference type="GO" id="GO:0005615">
    <property type="term" value="C:extracellular space"/>
    <property type="evidence" value="ECO:0007669"/>
    <property type="project" value="TreeGrafter"/>
</dbReference>
<sequence>MNTPKGRVEKRAPVGLACVLEHSPDMWKRANLHADGNTRRQVISALLAKINQNNRLLMAEQIIGLMEPCIPVGSTDQWAPCRKLLNLVLRGLELTIFQSDRDIYIPNCDTRGFYRKKQGKCCA</sequence>
<dbReference type="InterPro" id="IPR022321">
    <property type="entry name" value="IGFBP_1-6_chordata"/>
</dbReference>
<accession>A0AAD6FG32</accession>
<dbReference type="InterPro" id="IPR036857">
    <property type="entry name" value="Thyroglobulin_1_sf"/>
</dbReference>
<comment type="caution">
    <text evidence="3">The sequence shown here is derived from an EMBL/GenBank/DDBJ whole genome shotgun (WGS) entry which is preliminary data.</text>
</comment>
<dbReference type="GO" id="GO:0043567">
    <property type="term" value="P:regulation of insulin-like growth factor receptor signaling pathway"/>
    <property type="evidence" value="ECO:0007669"/>
    <property type="project" value="TreeGrafter"/>
</dbReference>